<dbReference type="STRING" id="1231657.A0A1Y1YVA8"/>
<dbReference type="OrthoDB" id="5362630at2759"/>
<reference evidence="1 2" key="1">
    <citation type="submission" date="2016-07" db="EMBL/GenBank/DDBJ databases">
        <title>Pervasive Adenine N6-methylation of Active Genes in Fungi.</title>
        <authorList>
            <consortium name="DOE Joint Genome Institute"/>
            <person name="Mondo S.J."/>
            <person name="Dannebaum R.O."/>
            <person name="Kuo R.C."/>
            <person name="Labutti K."/>
            <person name="Haridas S."/>
            <person name="Kuo A."/>
            <person name="Salamov A."/>
            <person name="Ahrendt S.R."/>
            <person name="Lipzen A."/>
            <person name="Sullivan W."/>
            <person name="Andreopoulos W.B."/>
            <person name="Clum A."/>
            <person name="Lindquist E."/>
            <person name="Daum C."/>
            <person name="Ramamoorthy G.K."/>
            <person name="Gryganskyi A."/>
            <person name="Culley D."/>
            <person name="Magnuson J.K."/>
            <person name="James T.Y."/>
            <person name="O'Malley M.A."/>
            <person name="Stajich J.E."/>
            <person name="Spatafora J.W."/>
            <person name="Visel A."/>
            <person name="Grigoriev I.V."/>
        </authorList>
    </citation>
    <scope>NUCLEOTIDE SEQUENCE [LARGE SCALE GENOMIC DNA]</scope>
    <source>
        <strain evidence="1 2">CBS 115471</strain>
    </source>
</reference>
<dbReference type="Proteomes" id="UP000193144">
    <property type="component" value="Unassembled WGS sequence"/>
</dbReference>
<dbReference type="PANTHER" id="PTHR35392">
    <property type="entry name" value="ZN(II)2CYS6 TRANSCRIPTION FACTOR (EUROFUNG)-RELATED-RELATED"/>
    <property type="match status" value="1"/>
</dbReference>
<organism evidence="1 2">
    <name type="scientific">Clohesyomyces aquaticus</name>
    <dbReference type="NCBI Taxonomy" id="1231657"/>
    <lineage>
        <taxon>Eukaryota</taxon>
        <taxon>Fungi</taxon>
        <taxon>Dikarya</taxon>
        <taxon>Ascomycota</taxon>
        <taxon>Pezizomycotina</taxon>
        <taxon>Dothideomycetes</taxon>
        <taxon>Pleosporomycetidae</taxon>
        <taxon>Pleosporales</taxon>
        <taxon>Lindgomycetaceae</taxon>
        <taxon>Clohesyomyces</taxon>
    </lineage>
</organism>
<evidence type="ECO:0000313" key="2">
    <source>
        <dbReference type="Proteomes" id="UP000193144"/>
    </source>
</evidence>
<comment type="caution">
    <text evidence="1">The sequence shown here is derived from an EMBL/GenBank/DDBJ whole genome shotgun (WGS) entry which is preliminary data.</text>
</comment>
<evidence type="ECO:0000313" key="1">
    <source>
        <dbReference type="EMBL" id="ORY01909.1"/>
    </source>
</evidence>
<dbReference type="PANTHER" id="PTHR35392:SF3">
    <property type="entry name" value="ZN(2)-C6 FUNGAL-TYPE DOMAIN-CONTAINING PROTEIN"/>
    <property type="match status" value="1"/>
</dbReference>
<proteinExistence type="predicted"/>
<protein>
    <recommendedName>
        <fullName evidence="3">Zn(2)-C6 fungal-type domain-containing protein</fullName>
    </recommendedName>
</protein>
<dbReference type="InterPro" id="IPR052973">
    <property type="entry name" value="Fungal_sec-metab_reg_TF"/>
</dbReference>
<gene>
    <name evidence="1" type="ORF">BCR34DRAFT_574570</name>
</gene>
<sequence length="551" mass="62298">MSWDLLEKGLVPSSGESDDACGQPSASGLSFAFAPSYHPIFGYPSAGESFFEPVTLDPFSRLEAPSSLDYLSDPQYPSIEQQPLVEQPVVEHSLVPHLAGQPPIEQPLFGQPHFFPKIATANIDCPSYPPTQGIRIIEDRRRAVEKRTRKSCPPCWARKRKCEEWGVGLCGWCKRRDIPTELCNAEFFLDLRPFEKWENKQYELSFTHASLHATPPVTVMLQQYPRGPRLNIECSPFVVEHPNQIRVHRQDSNGWHWVGTASYALHKTPDVVPYIKECVACTVDEACIAQTPMSFFIYHAAENFKDVPLVSLSLEQYTTLCVLRRHWTFVGPETLGMEPITNPNSAFYGVSPIPRMIQNQLGHLLELHIIELDKEILKLIAKTLRLKRRTDWAALTLTLTILLHTRELDIGRNLFWSRYGDPAGFWIHPSQPKALINEATLACNSLIAHLYAAIGSKPLQINWDLPQARKMVDNNSKLISFMKELQMTINSLGKRSHRYSISALTSIDRCGRIGNSVGTKYRDGDPDSVGFTISSLFFTRSEVKKLVTNVE</sequence>
<dbReference type="EMBL" id="MCFA01000164">
    <property type="protein sequence ID" value="ORY01909.1"/>
    <property type="molecule type" value="Genomic_DNA"/>
</dbReference>
<accession>A0A1Y1YVA8</accession>
<name>A0A1Y1YVA8_9PLEO</name>
<evidence type="ECO:0008006" key="3">
    <source>
        <dbReference type="Google" id="ProtNLM"/>
    </source>
</evidence>
<dbReference type="AlphaFoldDB" id="A0A1Y1YVA8"/>
<keyword evidence="2" id="KW-1185">Reference proteome</keyword>